<feature type="compositionally biased region" description="Basic and acidic residues" evidence="1">
    <location>
        <begin position="136"/>
        <end position="184"/>
    </location>
</feature>
<feature type="compositionally biased region" description="Gly residues" evidence="1">
    <location>
        <begin position="233"/>
        <end position="256"/>
    </location>
</feature>
<proteinExistence type="predicted"/>
<dbReference type="NCBIfam" id="NF041109">
    <property type="entry name" value="VF_TspB_C_term"/>
    <property type="match status" value="1"/>
</dbReference>
<protein>
    <submittedName>
        <fullName evidence="3">Attachment protein</fullName>
    </submittedName>
</protein>
<reference evidence="3" key="1">
    <citation type="journal article" date="2021" name="Proc. Natl. Acad. Sci. U.S.A.">
        <title>A Catalog of Tens of Thousands of Viruses from Human Metagenomes Reveals Hidden Associations with Chronic Diseases.</title>
        <authorList>
            <person name="Tisza M.J."/>
            <person name="Buck C.B."/>
        </authorList>
    </citation>
    <scope>NUCLEOTIDE SEQUENCE</scope>
    <source>
        <strain evidence="3">CtPjN3</strain>
    </source>
</reference>
<organism evidence="3">
    <name type="scientific">Inoviridae sp. ctPjN3</name>
    <dbReference type="NCBI Taxonomy" id="2826761"/>
    <lineage>
        <taxon>Viruses</taxon>
        <taxon>Monodnaviria</taxon>
        <taxon>Loebvirae</taxon>
        <taxon>Hofneiviricota</taxon>
        <taxon>Faserviricetes</taxon>
        <taxon>Tubulavirales</taxon>
        <taxon>Inoviridae</taxon>
    </lineage>
</organism>
<keyword evidence="2" id="KW-0812">Transmembrane</keyword>
<accession>A0A8S5NG80</accession>
<keyword evidence="2" id="KW-1133">Transmembrane helix</keyword>
<evidence type="ECO:0000256" key="2">
    <source>
        <dbReference type="SAM" id="Phobius"/>
    </source>
</evidence>
<name>A0A8S5NG80_9VIRU</name>
<sequence>MAACFLSAWGAGIEDVDGSGMSIKHSPCAEAKNRGKVLTIGANVGRPRQLDCRKWEEELKKCEAAKNSDALCPNGLVSTGEGYACITGRNSQGGIEHGPILNLKNIQQCSNAEASCPYGTEKIGISKSGAAVCMGKDADKEKQPSEGDKPKTDKPESDKKQDEQDKKRQDEKKAEDEKKADEQQRPFAETMRQMNDVLSKLNKTLESLGSSLGSGNGSAAGNSGKGKSDGSGKSDGNGEAGGNGEGKNQTGGNGEGSGDDADIGLNLNNGDIPERKTFDFGTFSVKGYFTSNGTCPAPLTVDLGVFGKMELSYGWICKVSKIMRGVVIAFAWFGAILIIVKGTKEA</sequence>
<feature type="region of interest" description="Disordered" evidence="1">
    <location>
        <begin position="135"/>
        <end position="190"/>
    </location>
</feature>
<dbReference type="EMBL" id="BK015168">
    <property type="protein sequence ID" value="DAD93837.1"/>
    <property type="molecule type" value="Genomic_DNA"/>
</dbReference>
<feature type="region of interest" description="Disordered" evidence="1">
    <location>
        <begin position="208"/>
        <end position="268"/>
    </location>
</feature>
<keyword evidence="2" id="KW-0472">Membrane</keyword>
<evidence type="ECO:0000313" key="3">
    <source>
        <dbReference type="EMBL" id="DAD93837.1"/>
    </source>
</evidence>
<feature type="transmembrane region" description="Helical" evidence="2">
    <location>
        <begin position="322"/>
        <end position="340"/>
    </location>
</feature>
<evidence type="ECO:0000256" key="1">
    <source>
        <dbReference type="SAM" id="MobiDB-lite"/>
    </source>
</evidence>